<reference evidence="3" key="1">
    <citation type="submission" date="2022-08" db="EMBL/GenBank/DDBJ databases">
        <authorList>
            <consortium name="DOE Joint Genome Institute"/>
            <person name="Min B."/>
            <person name="Riley R."/>
            <person name="Sierra-Patev S."/>
            <person name="Naranjo-Ortiz M."/>
            <person name="Looney B."/>
            <person name="Konkel Z."/>
            <person name="Slot J.C."/>
            <person name="Sakamoto Y."/>
            <person name="Steenwyk J.L."/>
            <person name="Rokas A."/>
            <person name="Carro J."/>
            <person name="Camarero S."/>
            <person name="Ferreira P."/>
            <person name="Molpeceres G."/>
            <person name="Ruiz-Duenas F.J."/>
            <person name="Serrano A."/>
            <person name="Henrissat B."/>
            <person name="Drula E."/>
            <person name="Hughes K.W."/>
            <person name="Mata J.L."/>
            <person name="Ishikawa N.K."/>
            <person name="Vargas-Isla R."/>
            <person name="Ushijima S."/>
            <person name="Smith C.A."/>
            <person name="Ahrendt S."/>
            <person name="Andreopoulos W."/>
            <person name="He G."/>
            <person name="Labutti K."/>
            <person name="Lipzen A."/>
            <person name="Ng V."/>
            <person name="Sandor L."/>
            <person name="Barry K."/>
            <person name="Martinez A.T."/>
            <person name="Xiao Y."/>
            <person name="Gibbons J.G."/>
            <person name="Terashima K."/>
            <person name="Hibbett D.S."/>
            <person name="Grigoriev I.V."/>
        </authorList>
    </citation>
    <scope>NUCLEOTIDE SEQUENCE</scope>
    <source>
        <strain evidence="3">TFB9207</strain>
    </source>
</reference>
<evidence type="ECO:0000256" key="1">
    <source>
        <dbReference type="SAM" id="MobiDB-lite"/>
    </source>
</evidence>
<feature type="domain" description="F-box" evidence="2">
    <location>
        <begin position="42"/>
        <end position="91"/>
    </location>
</feature>
<evidence type="ECO:0000259" key="2">
    <source>
        <dbReference type="PROSITE" id="PS50181"/>
    </source>
</evidence>
<evidence type="ECO:0000313" key="3">
    <source>
        <dbReference type="EMBL" id="KAJ3834025.1"/>
    </source>
</evidence>
<dbReference type="AlphaFoldDB" id="A0AA38P0N9"/>
<keyword evidence="4" id="KW-1185">Reference proteome</keyword>
<organism evidence="3 4">
    <name type="scientific">Lentinula raphanica</name>
    <dbReference type="NCBI Taxonomy" id="153919"/>
    <lineage>
        <taxon>Eukaryota</taxon>
        <taxon>Fungi</taxon>
        <taxon>Dikarya</taxon>
        <taxon>Basidiomycota</taxon>
        <taxon>Agaricomycotina</taxon>
        <taxon>Agaricomycetes</taxon>
        <taxon>Agaricomycetidae</taxon>
        <taxon>Agaricales</taxon>
        <taxon>Marasmiineae</taxon>
        <taxon>Omphalotaceae</taxon>
        <taxon>Lentinula</taxon>
    </lineage>
</organism>
<feature type="region of interest" description="Disordered" evidence="1">
    <location>
        <begin position="1"/>
        <end position="30"/>
    </location>
</feature>
<dbReference type="InterPro" id="IPR001810">
    <property type="entry name" value="F-box_dom"/>
</dbReference>
<evidence type="ECO:0000313" key="4">
    <source>
        <dbReference type="Proteomes" id="UP001163846"/>
    </source>
</evidence>
<dbReference type="PROSITE" id="PS50181">
    <property type="entry name" value="FBOX"/>
    <property type="match status" value="1"/>
</dbReference>
<sequence length="579" mass="67397">MSSCNVSTGSKRRSCSHNDVIATNGSRKRPRLTTRRKTVFKVAMLQEIPLELVFEILSYIEPYDLLKLAWVNKSFGSLLMSRSSTFLWRRARMNADNMPNPSFDMSEPAHARLIFVKHCSYCKTRCERVIWECRIRCCKKCMETRFIRIDQAFQKCHRLLNLHQMITMIPKQTKGLLFVDVLDQYIAELSQFEGDAEATEQWISCKIEQYNNIKMYVGACSEWEAHRKHRQQIERETARQGRIEWLEEKALAEGWQIEVERFRIMKGCFVSTLACNNVKINKKTKKDLVQDDWLRLRPLVLEPLQRQRRFLLGQAMHQRLTILYETYYRFQSLHVRNAIWPSLGDLIVRDGPVKELLQTTPLDRDPSVTIRDTEFRLNVTKTFVAPRFAQFSHTWRLDKEKELYQMLREAVPITSNGDDFCLATTIFRCNAPGCGFALYYPDVFQHRCTTSYDFDSRWDIAPGIPPPNPYLYESYVVSYSPESNDRPDLTAADGFLAVNESGVFDCFKILNSKDWNHGGERISICHRGSELVRRLFTNDTCFDPFMTTGHPSHSSVHSDLCLCGLLRCILAKIFCIPMG</sequence>
<accession>A0AA38P0N9</accession>
<proteinExistence type="predicted"/>
<dbReference type="Gene3D" id="1.20.1280.50">
    <property type="match status" value="1"/>
</dbReference>
<name>A0AA38P0N9_9AGAR</name>
<comment type="caution">
    <text evidence="3">The sequence shown here is derived from an EMBL/GenBank/DDBJ whole genome shotgun (WGS) entry which is preliminary data.</text>
</comment>
<dbReference type="EMBL" id="MU806594">
    <property type="protein sequence ID" value="KAJ3834025.1"/>
    <property type="molecule type" value="Genomic_DNA"/>
</dbReference>
<dbReference type="InterPro" id="IPR036047">
    <property type="entry name" value="F-box-like_dom_sf"/>
</dbReference>
<dbReference type="SMART" id="SM00256">
    <property type="entry name" value="FBOX"/>
    <property type="match status" value="1"/>
</dbReference>
<gene>
    <name evidence="3" type="ORF">F5878DRAFT_378833</name>
</gene>
<protein>
    <recommendedName>
        <fullName evidence="2">F-box domain-containing protein</fullName>
    </recommendedName>
</protein>
<dbReference type="Pfam" id="PF12937">
    <property type="entry name" value="F-box-like"/>
    <property type="match status" value="1"/>
</dbReference>
<dbReference type="Proteomes" id="UP001163846">
    <property type="component" value="Unassembled WGS sequence"/>
</dbReference>
<dbReference type="SUPFAM" id="SSF81383">
    <property type="entry name" value="F-box domain"/>
    <property type="match status" value="1"/>
</dbReference>